<feature type="transmembrane region" description="Helical" evidence="1">
    <location>
        <begin position="172"/>
        <end position="192"/>
    </location>
</feature>
<proteinExistence type="predicted"/>
<organism evidence="2 3">
    <name type="scientific">Microlunatus parietis</name>
    <dbReference type="NCBI Taxonomy" id="682979"/>
    <lineage>
        <taxon>Bacteria</taxon>
        <taxon>Bacillati</taxon>
        <taxon>Actinomycetota</taxon>
        <taxon>Actinomycetes</taxon>
        <taxon>Propionibacteriales</taxon>
        <taxon>Propionibacteriaceae</taxon>
        <taxon>Microlunatus</taxon>
    </lineage>
</organism>
<dbReference type="Proteomes" id="UP000569914">
    <property type="component" value="Unassembled WGS sequence"/>
</dbReference>
<protein>
    <recommendedName>
        <fullName evidence="4">Sap, sulfolipid-1-addressing protein</fullName>
    </recommendedName>
</protein>
<evidence type="ECO:0008006" key="4">
    <source>
        <dbReference type="Google" id="ProtNLM"/>
    </source>
</evidence>
<feature type="transmembrane region" description="Helical" evidence="1">
    <location>
        <begin position="130"/>
        <end position="152"/>
    </location>
</feature>
<keyword evidence="3" id="KW-1185">Reference proteome</keyword>
<evidence type="ECO:0000256" key="1">
    <source>
        <dbReference type="SAM" id="Phobius"/>
    </source>
</evidence>
<keyword evidence="1" id="KW-0812">Transmembrane</keyword>
<comment type="caution">
    <text evidence="2">The sequence shown here is derived from an EMBL/GenBank/DDBJ whole genome shotgun (WGS) entry which is preliminary data.</text>
</comment>
<sequence>MTLWLAGSLAVLALIDSTSFGTLLIPIWLLLGSERPRVGRMLIYLGTVTGFYFALGMIISFGAYAFMDQIQAALATQAASVVQLLLGVGLFLLSFALDPNRRAKRADGEPGKIARWRQRAMGDASGGGSIPALMGLALGAAAIEAASMLPYLGAIGLITTSGLDLAGRGLSIAGYCVIMILPALVFLVLRLVAHRKVEPLLQKINGWLTKNAAGATSWIVAIVGFLIARDALWRLGGIEWVVDQIGRIT</sequence>
<evidence type="ECO:0000313" key="2">
    <source>
        <dbReference type="EMBL" id="NYE74555.1"/>
    </source>
</evidence>
<reference evidence="2 3" key="1">
    <citation type="submission" date="2020-07" db="EMBL/GenBank/DDBJ databases">
        <title>Sequencing the genomes of 1000 actinobacteria strains.</title>
        <authorList>
            <person name="Klenk H.-P."/>
        </authorList>
    </citation>
    <scope>NUCLEOTIDE SEQUENCE [LARGE SCALE GENOMIC DNA]</scope>
    <source>
        <strain evidence="2 3">DSM 22083</strain>
    </source>
</reference>
<dbReference type="AlphaFoldDB" id="A0A7Y9ID11"/>
<accession>A0A7Y9ID11</accession>
<feature type="transmembrane region" description="Helical" evidence="1">
    <location>
        <begin position="78"/>
        <end position="97"/>
    </location>
</feature>
<evidence type="ECO:0000313" key="3">
    <source>
        <dbReference type="Proteomes" id="UP000569914"/>
    </source>
</evidence>
<feature type="transmembrane region" description="Helical" evidence="1">
    <location>
        <begin position="212"/>
        <end position="228"/>
    </location>
</feature>
<dbReference type="Pfam" id="PF11139">
    <property type="entry name" value="SfLAP"/>
    <property type="match status" value="1"/>
</dbReference>
<keyword evidence="1" id="KW-0472">Membrane</keyword>
<name>A0A7Y9ID11_9ACTN</name>
<feature type="transmembrane region" description="Helical" evidence="1">
    <location>
        <begin position="6"/>
        <end position="30"/>
    </location>
</feature>
<keyword evidence="1" id="KW-1133">Transmembrane helix</keyword>
<dbReference type="EMBL" id="JACCBU010000001">
    <property type="protein sequence ID" value="NYE74555.1"/>
    <property type="molecule type" value="Genomic_DNA"/>
</dbReference>
<feature type="transmembrane region" description="Helical" evidence="1">
    <location>
        <begin position="42"/>
        <end position="66"/>
    </location>
</feature>
<gene>
    <name evidence="2" type="ORF">BKA15_005884</name>
</gene>
<dbReference type="InterPro" id="IPR021315">
    <property type="entry name" value="Gap/Sap"/>
</dbReference>